<proteinExistence type="predicted"/>
<dbReference type="SUPFAM" id="SSF55021">
    <property type="entry name" value="ACT-like"/>
    <property type="match status" value="1"/>
</dbReference>
<dbReference type="AlphaFoldDB" id="A0A239GK48"/>
<evidence type="ECO:0000313" key="2">
    <source>
        <dbReference type="EMBL" id="SNS69361.1"/>
    </source>
</evidence>
<dbReference type="PROSITE" id="PS51671">
    <property type="entry name" value="ACT"/>
    <property type="match status" value="1"/>
</dbReference>
<organism evidence="2 3">
    <name type="scientific">Streptosporangium subroseum</name>
    <dbReference type="NCBI Taxonomy" id="106412"/>
    <lineage>
        <taxon>Bacteria</taxon>
        <taxon>Bacillati</taxon>
        <taxon>Actinomycetota</taxon>
        <taxon>Actinomycetes</taxon>
        <taxon>Streptosporangiales</taxon>
        <taxon>Streptosporangiaceae</taxon>
        <taxon>Streptosporangium</taxon>
    </lineage>
</organism>
<feature type="domain" description="ACT" evidence="1">
    <location>
        <begin position="4"/>
        <end position="77"/>
    </location>
</feature>
<evidence type="ECO:0000313" key="3">
    <source>
        <dbReference type="Proteomes" id="UP000198282"/>
    </source>
</evidence>
<evidence type="ECO:0000259" key="1">
    <source>
        <dbReference type="PROSITE" id="PS51671"/>
    </source>
</evidence>
<dbReference type="Proteomes" id="UP000198282">
    <property type="component" value="Unassembled WGS sequence"/>
</dbReference>
<dbReference type="OrthoDB" id="5243606at2"/>
<keyword evidence="3" id="KW-1185">Reference proteome</keyword>
<sequence length="209" mass="22601">MMLRLRVSFPDRPGALGQAARVLGTLGADILQVTVLERETGRAVDDFTVSWPGTPDAETVRDRLSVVPGMRVEGVWPTREIPGTAPDYDLLKHVAADPGRAFATLVDAVSDLASAEWAVIVSSERNEIVHHSWQAPSFEESGGLVGVKMADLTSLRPSTLSSGRHQLMSLPVPGASLHLILARTEGPAFHRAELDRVMRVLEIVSIIGR</sequence>
<gene>
    <name evidence="2" type="ORF">SAMN05216276_101425</name>
</gene>
<protein>
    <recommendedName>
        <fullName evidence="1">ACT domain-containing protein</fullName>
    </recommendedName>
</protein>
<reference evidence="2 3" key="1">
    <citation type="submission" date="2017-06" db="EMBL/GenBank/DDBJ databases">
        <authorList>
            <person name="Kim H.J."/>
            <person name="Triplett B.A."/>
        </authorList>
    </citation>
    <scope>NUCLEOTIDE SEQUENCE [LARGE SCALE GENOMIC DNA]</scope>
    <source>
        <strain evidence="2 3">CGMCC 4.2132</strain>
    </source>
</reference>
<dbReference type="EMBL" id="FZOD01000014">
    <property type="protein sequence ID" value="SNS69361.1"/>
    <property type="molecule type" value="Genomic_DNA"/>
</dbReference>
<name>A0A239GK48_9ACTN</name>
<dbReference type="InterPro" id="IPR002912">
    <property type="entry name" value="ACT_dom"/>
</dbReference>
<dbReference type="InterPro" id="IPR045865">
    <property type="entry name" value="ACT-like_dom_sf"/>
</dbReference>
<dbReference type="RefSeq" id="WP_089208278.1">
    <property type="nucleotide sequence ID" value="NZ_FZOD01000014.1"/>
</dbReference>
<accession>A0A239GK48</accession>